<dbReference type="AlphaFoldDB" id="A0A1Y0I2H7"/>
<evidence type="ECO:0000313" key="4">
    <source>
        <dbReference type="Proteomes" id="UP000196027"/>
    </source>
</evidence>
<accession>A0A1Y0I2H7</accession>
<dbReference type="InterPro" id="IPR023346">
    <property type="entry name" value="Lysozyme-like_dom_sf"/>
</dbReference>
<dbReference type="OrthoDB" id="5620293at2"/>
<dbReference type="EMBL" id="CP021425">
    <property type="protein sequence ID" value="ARU54677.1"/>
    <property type="molecule type" value="Genomic_DNA"/>
</dbReference>
<dbReference type="SUPFAM" id="SSF53955">
    <property type="entry name" value="Lysozyme-like"/>
    <property type="match status" value="1"/>
</dbReference>
<dbReference type="Pfam" id="PF01464">
    <property type="entry name" value="SLT"/>
    <property type="match status" value="1"/>
</dbReference>
<dbReference type="PANTHER" id="PTHR37423">
    <property type="entry name" value="SOLUBLE LYTIC MUREIN TRANSGLYCOSYLASE-RELATED"/>
    <property type="match status" value="1"/>
</dbReference>
<reference evidence="3 4" key="1">
    <citation type="submission" date="2017-05" db="EMBL/GenBank/DDBJ databases">
        <title>Genomic insights into alkan degradation activity of Oleiphilus messinensis.</title>
        <authorList>
            <person name="Kozyavkin S.A."/>
            <person name="Slesarev A.I."/>
            <person name="Golyshin P.N."/>
            <person name="Korzhenkov A."/>
            <person name="Golyshina O.N."/>
            <person name="Toshchakov S.V."/>
        </authorList>
    </citation>
    <scope>NUCLEOTIDE SEQUENCE [LARGE SCALE GENOMIC DNA]</scope>
    <source>
        <strain evidence="3 4">ME102</strain>
    </source>
</reference>
<dbReference type="InterPro" id="IPR008258">
    <property type="entry name" value="Transglycosylase_SLT_dom_1"/>
</dbReference>
<name>A0A1Y0I2H7_9GAMM</name>
<comment type="similarity">
    <text evidence="1">Belongs to the transglycosylase Slt family.</text>
</comment>
<evidence type="ECO:0000256" key="1">
    <source>
        <dbReference type="ARBA" id="ARBA00007734"/>
    </source>
</evidence>
<sequence>MVSFSSAVRRLSPVKARKAVLWCFVGGMSAILASSWVNQNTADTSVSQVQVAPIQFDENLDHEAALSTHYPSTDPFFDSVKPSPFPFAQEIREISERFELSHSLIFAVAKTESGFRTQVESGAGAVGVMQVIAHAAGQDAWQRVLKKKGQPSLRDLKDPYTNMLLGSAYLKLLQDRYFNDIEDPQLRLGVVLAAYNWGPTNVRSMLDKGRPDNLKELYWMLWTYAPRETYGYVRKVVRTKAQFEAEHHSSFAA</sequence>
<dbReference type="Proteomes" id="UP000196027">
    <property type="component" value="Chromosome"/>
</dbReference>
<dbReference type="KEGG" id="ome:OLMES_0574"/>
<dbReference type="PANTHER" id="PTHR37423:SF2">
    <property type="entry name" value="MEMBRANE-BOUND LYTIC MUREIN TRANSGLYCOSYLASE C"/>
    <property type="match status" value="1"/>
</dbReference>
<gene>
    <name evidence="3" type="ORF">OLMES_0574</name>
</gene>
<feature type="domain" description="Transglycosylase SLT" evidence="2">
    <location>
        <begin position="91"/>
        <end position="206"/>
    </location>
</feature>
<proteinExistence type="inferred from homology"/>
<dbReference type="Gene3D" id="1.10.530.10">
    <property type="match status" value="1"/>
</dbReference>
<keyword evidence="4" id="KW-1185">Reference proteome</keyword>
<evidence type="ECO:0000313" key="3">
    <source>
        <dbReference type="EMBL" id="ARU54677.1"/>
    </source>
</evidence>
<dbReference type="RefSeq" id="WP_087459851.1">
    <property type="nucleotide sequence ID" value="NZ_CP021425.1"/>
</dbReference>
<evidence type="ECO:0000259" key="2">
    <source>
        <dbReference type="Pfam" id="PF01464"/>
    </source>
</evidence>
<organism evidence="3 4">
    <name type="scientific">Oleiphilus messinensis</name>
    <dbReference type="NCBI Taxonomy" id="141451"/>
    <lineage>
        <taxon>Bacteria</taxon>
        <taxon>Pseudomonadati</taxon>
        <taxon>Pseudomonadota</taxon>
        <taxon>Gammaproteobacteria</taxon>
        <taxon>Oceanospirillales</taxon>
        <taxon>Oleiphilaceae</taxon>
        <taxon>Oleiphilus</taxon>
    </lineage>
</organism>
<protein>
    <submittedName>
        <fullName evidence="3">Lytic murein transglycosylase</fullName>
    </submittedName>
</protein>